<dbReference type="Proteomes" id="UP000366065">
    <property type="component" value="Unassembled WGS sequence"/>
</dbReference>
<organism evidence="2 3">
    <name type="scientific">Pandoraea capi</name>
    <dbReference type="NCBI Taxonomy" id="2508286"/>
    <lineage>
        <taxon>Bacteria</taxon>
        <taxon>Pseudomonadati</taxon>
        <taxon>Pseudomonadota</taxon>
        <taxon>Betaproteobacteria</taxon>
        <taxon>Burkholderiales</taxon>
        <taxon>Burkholderiaceae</taxon>
        <taxon>Pandoraea</taxon>
    </lineage>
</organism>
<evidence type="ECO:0000259" key="1">
    <source>
        <dbReference type="Pfam" id="PF13614"/>
    </source>
</evidence>
<feature type="domain" description="AAA" evidence="1">
    <location>
        <begin position="12"/>
        <end position="190"/>
    </location>
</feature>
<reference evidence="2 3" key="1">
    <citation type="submission" date="2019-08" db="EMBL/GenBank/DDBJ databases">
        <authorList>
            <person name="Peeters C."/>
        </authorList>
    </citation>
    <scope>NUCLEOTIDE SEQUENCE [LARGE SCALE GENOMIC DNA]</scope>
    <source>
        <strain evidence="2 3">LMG 20602</strain>
    </source>
</reference>
<dbReference type="InterPro" id="IPR050678">
    <property type="entry name" value="DNA_Partitioning_ATPase"/>
</dbReference>
<sequence length="343" mass="38230">MAKRLVPINYTAGISITSFIYHLGWLLAENYRVLLVDADPKCDLTSLVLREGFDEHYRAETTCRHNLKDATRAAFELDAFLIREIDCPAPPESPNLRLLPGHANLAECDFQLTLVQDADARFESMENTPGAFHHLISLCERKYDIDFTLINVPAGFGGVSANLFMHSDVFVVPVTPDPFAVKTLHTLKYVLARWISWKKNSMGAFARTAYPLGRGTPKFGGILHRPLVDYTGSIKRPASEDVEKIRYAISNDFVPHLSTKGMTFPPEQYPPSLLTEGFRLGEIEDDSELHRRSLEVGIPAFALSDSDIDALGASIAHGKMQRDHLRIQLESVAADLTSLLNHA</sequence>
<dbReference type="SUPFAM" id="SSF52540">
    <property type="entry name" value="P-loop containing nucleoside triphosphate hydrolases"/>
    <property type="match status" value="1"/>
</dbReference>
<dbReference type="PANTHER" id="PTHR13696">
    <property type="entry name" value="P-LOOP CONTAINING NUCLEOSIDE TRIPHOSPHATE HYDROLASE"/>
    <property type="match status" value="1"/>
</dbReference>
<dbReference type="RefSeq" id="WP_174981580.1">
    <property type="nucleotide sequence ID" value="NZ_CABPRV010000017.1"/>
</dbReference>
<accession>A0ABY6WC27</accession>
<dbReference type="PANTHER" id="PTHR13696:SF52">
    <property type="entry name" value="PARA FAMILY PROTEIN CT_582"/>
    <property type="match status" value="1"/>
</dbReference>
<comment type="caution">
    <text evidence="2">The sequence shown here is derived from an EMBL/GenBank/DDBJ whole genome shotgun (WGS) entry which is preliminary data.</text>
</comment>
<protein>
    <submittedName>
        <fullName evidence="2">Chromosome partitioning protein ParA</fullName>
    </submittedName>
</protein>
<dbReference type="EMBL" id="CABPRV010000017">
    <property type="protein sequence ID" value="VVE54781.1"/>
    <property type="molecule type" value="Genomic_DNA"/>
</dbReference>
<name>A0ABY6WC27_9BURK</name>
<gene>
    <name evidence="2" type="ORF">PCA20602_04967</name>
</gene>
<dbReference type="Pfam" id="PF13614">
    <property type="entry name" value="AAA_31"/>
    <property type="match status" value="1"/>
</dbReference>
<keyword evidence="3" id="KW-1185">Reference proteome</keyword>
<evidence type="ECO:0000313" key="3">
    <source>
        <dbReference type="Proteomes" id="UP000366065"/>
    </source>
</evidence>
<dbReference type="InterPro" id="IPR027417">
    <property type="entry name" value="P-loop_NTPase"/>
</dbReference>
<dbReference type="InterPro" id="IPR025669">
    <property type="entry name" value="AAA_dom"/>
</dbReference>
<dbReference type="Gene3D" id="3.40.50.300">
    <property type="entry name" value="P-loop containing nucleotide triphosphate hydrolases"/>
    <property type="match status" value="1"/>
</dbReference>
<proteinExistence type="predicted"/>
<evidence type="ECO:0000313" key="2">
    <source>
        <dbReference type="EMBL" id="VVE54781.1"/>
    </source>
</evidence>